<reference evidence="1" key="1">
    <citation type="submission" date="2014-09" db="EMBL/GenBank/DDBJ databases">
        <authorList>
            <person name="Magalhaes I.L.F."/>
            <person name="Oliveira U."/>
            <person name="Santos F.R."/>
            <person name="Vidigal T.H.D.A."/>
            <person name="Brescovit A.D."/>
            <person name="Santos A.J."/>
        </authorList>
    </citation>
    <scope>NUCLEOTIDE SEQUENCE</scope>
    <source>
        <tissue evidence="1">Shoot tissue taken approximately 20 cm above the soil surface</tissue>
    </source>
</reference>
<name>A0A0A9B0K8_ARUDO</name>
<sequence length="11" mass="1263">MPIKIRYAGIT</sequence>
<evidence type="ECO:0000313" key="1">
    <source>
        <dbReference type="EMBL" id="JAD54695.1"/>
    </source>
</evidence>
<organism evidence="1">
    <name type="scientific">Arundo donax</name>
    <name type="common">Giant reed</name>
    <name type="synonym">Donax arundinaceus</name>
    <dbReference type="NCBI Taxonomy" id="35708"/>
    <lineage>
        <taxon>Eukaryota</taxon>
        <taxon>Viridiplantae</taxon>
        <taxon>Streptophyta</taxon>
        <taxon>Embryophyta</taxon>
        <taxon>Tracheophyta</taxon>
        <taxon>Spermatophyta</taxon>
        <taxon>Magnoliopsida</taxon>
        <taxon>Liliopsida</taxon>
        <taxon>Poales</taxon>
        <taxon>Poaceae</taxon>
        <taxon>PACMAD clade</taxon>
        <taxon>Arundinoideae</taxon>
        <taxon>Arundineae</taxon>
        <taxon>Arundo</taxon>
    </lineage>
</organism>
<proteinExistence type="predicted"/>
<dbReference type="EMBL" id="GBRH01243200">
    <property type="protein sequence ID" value="JAD54695.1"/>
    <property type="molecule type" value="Transcribed_RNA"/>
</dbReference>
<reference evidence="1" key="2">
    <citation type="journal article" date="2015" name="Data Brief">
        <title>Shoot transcriptome of the giant reed, Arundo donax.</title>
        <authorList>
            <person name="Barrero R.A."/>
            <person name="Guerrero F.D."/>
            <person name="Moolhuijzen P."/>
            <person name="Goolsby J.A."/>
            <person name="Tidwell J."/>
            <person name="Bellgard S.E."/>
            <person name="Bellgard M.I."/>
        </authorList>
    </citation>
    <scope>NUCLEOTIDE SEQUENCE</scope>
    <source>
        <tissue evidence="1">Shoot tissue taken approximately 20 cm above the soil surface</tissue>
    </source>
</reference>
<accession>A0A0A9B0K8</accession>
<protein>
    <submittedName>
        <fullName evidence="1">Uncharacterized protein</fullName>
    </submittedName>
</protein>